<reference evidence="2 3" key="1">
    <citation type="submission" date="2019-12" db="EMBL/GenBank/DDBJ databases">
        <authorList>
            <person name="Alioto T."/>
            <person name="Alioto T."/>
            <person name="Gomez Garrido J."/>
        </authorList>
    </citation>
    <scope>NUCLEOTIDE SEQUENCE [LARGE SCALE GENOMIC DNA]</scope>
</reference>
<evidence type="ECO:0000313" key="3">
    <source>
        <dbReference type="Proteomes" id="UP000594638"/>
    </source>
</evidence>
<accession>A0A8S0R5N8</accession>
<dbReference type="EMBL" id="CACTIH010002139">
    <property type="protein sequence ID" value="CAA2974028.1"/>
    <property type="molecule type" value="Genomic_DNA"/>
</dbReference>
<proteinExistence type="predicted"/>
<protein>
    <submittedName>
        <fullName evidence="2">Uncharacterized protein</fullName>
    </submittedName>
</protein>
<name>A0A8S0R5N8_OLEEU</name>
<evidence type="ECO:0000256" key="1">
    <source>
        <dbReference type="SAM" id="MobiDB-lite"/>
    </source>
</evidence>
<comment type="caution">
    <text evidence="2">The sequence shown here is derived from an EMBL/GenBank/DDBJ whole genome shotgun (WGS) entry which is preliminary data.</text>
</comment>
<dbReference type="InterPro" id="IPR037476">
    <property type="entry name" value="PCH1"/>
</dbReference>
<dbReference type="GO" id="GO:0010099">
    <property type="term" value="P:regulation of photomorphogenesis"/>
    <property type="evidence" value="ECO:0007669"/>
    <property type="project" value="InterPro"/>
</dbReference>
<dbReference type="Gramene" id="OE9A076874T1">
    <property type="protein sequence ID" value="OE9A076874C1"/>
    <property type="gene ID" value="OE9A076874"/>
</dbReference>
<dbReference type="PANTHER" id="PTHR36062:SF1">
    <property type="entry name" value="OS01G0687300 PROTEIN"/>
    <property type="match status" value="1"/>
</dbReference>
<evidence type="ECO:0000313" key="2">
    <source>
        <dbReference type="EMBL" id="CAA2974028.1"/>
    </source>
</evidence>
<organism evidence="2 3">
    <name type="scientific">Olea europaea subsp. europaea</name>
    <dbReference type="NCBI Taxonomy" id="158383"/>
    <lineage>
        <taxon>Eukaryota</taxon>
        <taxon>Viridiplantae</taxon>
        <taxon>Streptophyta</taxon>
        <taxon>Embryophyta</taxon>
        <taxon>Tracheophyta</taxon>
        <taxon>Spermatophyta</taxon>
        <taxon>Magnoliopsida</taxon>
        <taxon>eudicotyledons</taxon>
        <taxon>Gunneridae</taxon>
        <taxon>Pentapetalae</taxon>
        <taxon>asterids</taxon>
        <taxon>lamiids</taxon>
        <taxon>Lamiales</taxon>
        <taxon>Oleaceae</taxon>
        <taxon>Oleeae</taxon>
        <taxon>Olea</taxon>
    </lineage>
</organism>
<dbReference type="PANTHER" id="PTHR36062">
    <property type="entry name" value="OS01G0687300 PROTEIN"/>
    <property type="match status" value="1"/>
</dbReference>
<dbReference type="AlphaFoldDB" id="A0A8S0R5N8"/>
<dbReference type="OrthoDB" id="649277at2759"/>
<gene>
    <name evidence="2" type="ORF">OLEA9_A076874</name>
</gene>
<sequence length="197" mass="21959">MDLLLADAEQPSTSKHVISSDDSLKNDPTIGWVKRLMGSASYSYARGPVARRSSFALGKNPSLEKVKRLFGRTVTDSITSSEPAVVKQLEKMLMWSDKIGDFPRKDKASFMGLSKEGKKLLLSHSWVQWWLHKGFGSPRKKPEVVVVCEPQCSKLALEDVQKKQFLSIAAVALMGTHFEPCEPLKRGYSVTWNTGAF</sequence>
<dbReference type="Proteomes" id="UP000594638">
    <property type="component" value="Unassembled WGS sequence"/>
</dbReference>
<keyword evidence="3" id="KW-1185">Reference proteome</keyword>
<feature type="region of interest" description="Disordered" evidence="1">
    <location>
        <begin position="1"/>
        <end position="23"/>
    </location>
</feature>